<dbReference type="InterPro" id="IPR009081">
    <property type="entry name" value="PP-bd_ACP"/>
</dbReference>
<keyword evidence="3" id="KW-0597">Phosphoprotein</keyword>
<dbReference type="PANTHER" id="PTHR45527">
    <property type="entry name" value="NONRIBOSOMAL PEPTIDE SYNTHETASE"/>
    <property type="match status" value="1"/>
</dbReference>
<dbReference type="InterPro" id="IPR036736">
    <property type="entry name" value="ACP-like_sf"/>
</dbReference>
<organism evidence="6 7">
    <name type="scientific">Streptomyces phaeolivaceus</name>
    <dbReference type="NCBI Taxonomy" id="2653200"/>
    <lineage>
        <taxon>Bacteria</taxon>
        <taxon>Bacillati</taxon>
        <taxon>Actinomycetota</taxon>
        <taxon>Actinomycetes</taxon>
        <taxon>Kitasatosporales</taxon>
        <taxon>Streptomycetaceae</taxon>
        <taxon>Streptomyces</taxon>
    </lineage>
</organism>
<dbReference type="SUPFAM" id="SSF56801">
    <property type="entry name" value="Acetyl-CoA synthetase-like"/>
    <property type="match status" value="2"/>
</dbReference>
<dbReference type="Pfam" id="PF00550">
    <property type="entry name" value="PP-binding"/>
    <property type="match status" value="2"/>
</dbReference>
<name>A0A5P8KGN3_9ACTN</name>
<evidence type="ECO:0000256" key="1">
    <source>
        <dbReference type="ARBA" id="ARBA00001957"/>
    </source>
</evidence>
<dbReference type="Gene3D" id="3.30.559.30">
    <property type="entry name" value="Nonribosomal peptide synthetase, condensation domain"/>
    <property type="match status" value="2"/>
</dbReference>
<dbReference type="RefSeq" id="WP_152173487.1">
    <property type="nucleotide sequence ID" value="NZ_CP045096.1"/>
</dbReference>
<dbReference type="Gene3D" id="3.30.559.10">
    <property type="entry name" value="Chloramphenicol acetyltransferase-like domain"/>
    <property type="match status" value="3"/>
</dbReference>
<dbReference type="InterPro" id="IPR045851">
    <property type="entry name" value="AMP-bd_C_sf"/>
</dbReference>
<dbReference type="KEGG" id="sphv:F9278_45235"/>
<feature type="domain" description="Carrier" evidence="5">
    <location>
        <begin position="2087"/>
        <end position="2164"/>
    </location>
</feature>
<dbReference type="NCBIfam" id="NF003417">
    <property type="entry name" value="PRK04813.1"/>
    <property type="match status" value="2"/>
</dbReference>
<protein>
    <submittedName>
        <fullName evidence="6">Amino acid adenylation domain-containing protein</fullName>
    </submittedName>
</protein>
<dbReference type="PROSITE" id="PS00012">
    <property type="entry name" value="PHOSPHOPANTETHEINE"/>
    <property type="match status" value="2"/>
</dbReference>
<dbReference type="GO" id="GO:0031177">
    <property type="term" value="F:phosphopantetheine binding"/>
    <property type="evidence" value="ECO:0007669"/>
    <property type="project" value="InterPro"/>
</dbReference>
<proteinExistence type="predicted"/>
<keyword evidence="2" id="KW-0596">Phosphopantetheine</keyword>
<dbReference type="PANTHER" id="PTHR45527:SF1">
    <property type="entry name" value="FATTY ACID SYNTHASE"/>
    <property type="match status" value="1"/>
</dbReference>
<gene>
    <name evidence="6" type="ORF">F9278_45235</name>
</gene>
<dbReference type="InterPro" id="IPR000873">
    <property type="entry name" value="AMP-dep_synth/lig_dom"/>
</dbReference>
<accession>A0A5P8KGN3</accession>
<dbReference type="FunFam" id="3.30.300.30:FF:000010">
    <property type="entry name" value="Enterobactin synthetase component F"/>
    <property type="match status" value="1"/>
</dbReference>
<feature type="region of interest" description="Disordered" evidence="4">
    <location>
        <begin position="2000"/>
        <end position="2022"/>
    </location>
</feature>
<dbReference type="Pfam" id="PF00668">
    <property type="entry name" value="Condensation"/>
    <property type="match status" value="2"/>
</dbReference>
<dbReference type="InterPro" id="IPR023213">
    <property type="entry name" value="CAT-like_dom_sf"/>
</dbReference>
<dbReference type="Pfam" id="PF13193">
    <property type="entry name" value="AMP-binding_C"/>
    <property type="match status" value="1"/>
</dbReference>
<dbReference type="Gene3D" id="3.40.50.980">
    <property type="match status" value="2"/>
</dbReference>
<dbReference type="Proteomes" id="UP000327294">
    <property type="component" value="Chromosome"/>
</dbReference>
<dbReference type="PROSITE" id="PS50075">
    <property type="entry name" value="CARRIER"/>
    <property type="match status" value="2"/>
</dbReference>
<dbReference type="CDD" id="cd19540">
    <property type="entry name" value="LCL_NRPS-like"/>
    <property type="match status" value="1"/>
</dbReference>
<dbReference type="InterPro" id="IPR020806">
    <property type="entry name" value="PKS_PP-bd"/>
</dbReference>
<dbReference type="GO" id="GO:0008610">
    <property type="term" value="P:lipid biosynthetic process"/>
    <property type="evidence" value="ECO:0007669"/>
    <property type="project" value="UniProtKB-ARBA"/>
</dbReference>
<dbReference type="CDD" id="cd05930">
    <property type="entry name" value="A_NRPS"/>
    <property type="match status" value="1"/>
</dbReference>
<dbReference type="CDD" id="cd17646">
    <property type="entry name" value="A_NRPS_AB3403-like"/>
    <property type="match status" value="1"/>
</dbReference>
<dbReference type="Pfam" id="PF00501">
    <property type="entry name" value="AMP-binding"/>
    <property type="match status" value="2"/>
</dbReference>
<dbReference type="InterPro" id="IPR006162">
    <property type="entry name" value="Ppantetheine_attach_site"/>
</dbReference>
<evidence type="ECO:0000256" key="2">
    <source>
        <dbReference type="ARBA" id="ARBA00022450"/>
    </source>
</evidence>
<dbReference type="Gene3D" id="1.10.1200.10">
    <property type="entry name" value="ACP-like"/>
    <property type="match status" value="2"/>
</dbReference>
<dbReference type="FunFam" id="3.30.300.30:FF:000015">
    <property type="entry name" value="Nonribosomal peptide synthase SidD"/>
    <property type="match status" value="1"/>
</dbReference>
<dbReference type="Gene3D" id="3.40.50.12780">
    <property type="entry name" value="N-terminal domain of ligase-like"/>
    <property type="match status" value="1"/>
</dbReference>
<dbReference type="InterPro" id="IPR042099">
    <property type="entry name" value="ANL_N_sf"/>
</dbReference>
<dbReference type="FunFam" id="3.40.50.980:FF:000002">
    <property type="entry name" value="Enterobactin synthetase component F"/>
    <property type="match status" value="1"/>
</dbReference>
<dbReference type="Gene3D" id="2.30.38.10">
    <property type="entry name" value="Luciferase, Domain 3"/>
    <property type="match status" value="1"/>
</dbReference>
<dbReference type="GO" id="GO:0043041">
    <property type="term" value="P:amino acid activation for nonribosomal peptide biosynthetic process"/>
    <property type="evidence" value="ECO:0007669"/>
    <property type="project" value="TreeGrafter"/>
</dbReference>
<reference evidence="6 7" key="1">
    <citation type="submission" date="2019-10" db="EMBL/GenBank/DDBJ databases">
        <title>Streptomyces sp. strain GY16 isolated from leaves of Broussonetia papyrifera.</title>
        <authorList>
            <person name="Mo P."/>
        </authorList>
    </citation>
    <scope>NUCLEOTIDE SEQUENCE [LARGE SCALE GENOMIC DNA]</scope>
    <source>
        <strain evidence="6 7">GY16</strain>
    </source>
</reference>
<dbReference type="SUPFAM" id="SSF47336">
    <property type="entry name" value="ACP-like"/>
    <property type="match status" value="2"/>
</dbReference>
<evidence type="ECO:0000259" key="5">
    <source>
        <dbReference type="PROSITE" id="PS50075"/>
    </source>
</evidence>
<evidence type="ECO:0000313" key="7">
    <source>
        <dbReference type="Proteomes" id="UP000327294"/>
    </source>
</evidence>
<sequence length="2526" mass="269384">MELTASQRGNWVARKLAPESSVFCAGQLIWLNGPVDPALFASSVSVVFAETDALRVRFGDDDGVPFQYIDTATTLTTEIVDAGHGDDQIRVLAREQLTAAPATAAGEPTTTSTLIRRENGTWAWVLVTNILLVDGYSISLFIRRVAEVYSAQQAGDSVPDRWFGTLENITNTHKRNDSSAEADVTYWSSVLGVENTSQVEDLSGVFVSSSQPVVVPIPDDTYSKVQQFARTARVSWTDSLIALWGVYTALVEGRDCVAVRVPLMLRDDRESLRTPSAISRAIPVVTTISPYHVFADVLKAVADQLKTSRRHTTVEDHQIARLWPNGQASYLALPTINIRLFESMPRLGDIDAIPETISTGPVGSLDLAIYRHPDSGIRLELSTGSATGNPLRHAEQFSHFLNTALHGSPAQTLHELSTGFTPDVDGPDSTWVRGETLDVAPTTVDVSVTMDALVRRRVAADPDAVAVVADDGSELTYSQFDARVNALAHLLVDEGVRVGDRVAIAMTRSVDLVVALAGVIRAGAAYVPIDPGYPAERVKHILDNAAPSVVITDRHTAETHKDALGEHPAPLLRIDDRDIQQHLATGQETAPALTRPLNDLDAAVVIFTSGTTGNPKGVALTHRALANRLAWGQRALDYRPEDVALSKSGVGFVDAVTELFGPMIAGARIVVVAAEAAQDPAGLLDTIARHRVTHLLTVPSLADVLVRHDDAPTALATIRSWISSGEALTPGTATTMRTTTPQAVLHNFYGSTEVTGDGTAAIITDTQNTPIGAPVANTTARVLDAWLRPVPVGVAGELYLGGVQLADGYVARPGLTADRFVADPFSDDGARLYRTGDVVRWNSEGQLEYLGRSDDQVKIRGHRIEPAEIRAVLERHPAVSGAAIIALDHPAGGKYLAAYITTTSTTTSTTDAVPTDALREHLARSLPDHMVPTTFTRLDRFPVTANGKLDRHALPQPDLTAGAADGRAPQTVTEIALAGIFRDVLHLADDLDLGVDNDFFRMGGHSLLATRVAARANALLGAALTLRDVFDHPRISELARIADTTTATTATTETSSTRIGELPRPTPLPVSYGQQALWLIDQLGGPGGRYVVPVVLRLGGDLDPDALIMAVRDVVSRHEALRTLLVEKDGTLRQVVVPANETADRLSLLVEDVTGVDAAGVDARVGAVVQAGFDLAVDIPIRVALLRADADDWVFVVAVHHHAVDEWSFPSLLSDLSTAYQARAAGQEPGWTPLRVQYADYAIWQREVLGEASDSGSLLSEHLAYWQDVLAGAPEESAITLDRARPATPTHRGADLRFTIDPQVVTGLRQVADEQGVSMFMTLQSATALTVSALGAGADVVIGSPVGGRTEDGLEDLVGYFVNTLPIRHRFHAGDSITDVLRNTRRTVLGGFEHQAAPFEEITRVLGTERSVGRNPLFQIMLTHRVADSRRAGGLRIGNVTTTPSPAAVGAVKTDLDLDIFDSLNGLSGKLSYATDLFDGATAERFVAVFTSVLETIAAGPEVRVGDLDLLPAPESRQLDAWSCGETLDVPGATLDELVRRQVAASPDVVAVIADDGTELTYGDLDARVNALAHLLVEEGVRVGDRVAVALPRSAELVVALAGVIRAGAAYVPIDPDYPAERVKHILADAEPRAVITDRHTAGAQHHVLTDHPVRIVVIDDEPVRQHLDAGVIDPPQLSRPLLPSDAAYVIFTSGTTGRPKGVQINHEAIVNRLWWMRDLYRIGAQDRVLLKTPFTFDVSVWEFFLPLVTGAVVVVAQEGGHKDPQYLLEVIDRRAVTVTHFVPSMLQAFLTSAPDRTSVGSVRRVFCSGEALPVSPAAGAVALFENAELHNLYGPTEAAVDVTAHPVVQAGLVDAVGVPIGVPVANTTVRVLDAWLRPVPVGVAGELYLGGVQLADGYVARAGLTADRFVADPFSDKGARLYRTGDVVRWNSQGQLEYLGRSDDQVKIRGYRIEPGEISAVLEQHPGVSGAAIATLDHPAGGKYLAAYVTTASATTASATTASATTASATTASATTASATTASATTAEDAVLFDALREHLAQSLPDYMVPATFLRLDRFPVTANGKLDRRALPRPSLAAGTADGRPPETDTEIALAGIFRDVLHLGDDVDLGVDNDFFRLGGDSISAARLVACAREHDLTFKLSEVFVGRTIGALAALLAPPTHDAIPAEPVLVPTSAALERLREADAAPDEYVFTELINLPARSTSESVASSFRSLVANTDALRLSVDATGRRLWFTYLLPPETVQPQTVELTADTNVDVDAIRSAAVDLIDISTGRPAALAFTHHPEQTVAVLAVHAATVDRASLHRLAEALQQAVSGVGEVARPPALVPALEAIEAAGDTVATDGLDRWKGLLARARTIDVPTFAHATVSTFRWDSSLTEGAVSKAIRNALHSTGIAPLIGGVVDEEVPLTPADNTMSVGPFTAVATIALDEAEATGTAELALLRYHNKAGRRALRRAPSPAVILTRVYGPDSGSPTPEGTEQLYRAVVRYHIAPDTTTITFLGFAEKVVTDLRAALADDLY</sequence>
<dbReference type="SUPFAM" id="SSF52777">
    <property type="entry name" value="CoA-dependent acyltransferases"/>
    <property type="match status" value="5"/>
</dbReference>
<evidence type="ECO:0000256" key="4">
    <source>
        <dbReference type="SAM" id="MobiDB-lite"/>
    </source>
</evidence>
<dbReference type="FunFam" id="3.40.50.12780:FF:000012">
    <property type="entry name" value="Non-ribosomal peptide synthetase"/>
    <property type="match status" value="2"/>
</dbReference>
<dbReference type="Gene3D" id="3.30.300.30">
    <property type="match status" value="2"/>
</dbReference>
<keyword evidence="7" id="KW-1185">Reference proteome</keyword>
<dbReference type="FunFam" id="2.30.38.10:FF:000001">
    <property type="entry name" value="Non-ribosomal peptide synthetase PvdI"/>
    <property type="match status" value="2"/>
</dbReference>
<dbReference type="InterPro" id="IPR020845">
    <property type="entry name" value="AMP-binding_CS"/>
</dbReference>
<dbReference type="GO" id="GO:0005737">
    <property type="term" value="C:cytoplasm"/>
    <property type="evidence" value="ECO:0007669"/>
    <property type="project" value="TreeGrafter"/>
</dbReference>
<dbReference type="PROSITE" id="PS00455">
    <property type="entry name" value="AMP_BINDING"/>
    <property type="match status" value="2"/>
</dbReference>
<dbReference type="InterPro" id="IPR025110">
    <property type="entry name" value="AMP-bd_C"/>
</dbReference>
<dbReference type="EMBL" id="CP045096">
    <property type="protein sequence ID" value="QFR02167.1"/>
    <property type="molecule type" value="Genomic_DNA"/>
</dbReference>
<dbReference type="InterPro" id="IPR001242">
    <property type="entry name" value="Condensation_dom"/>
</dbReference>
<dbReference type="GO" id="GO:0003824">
    <property type="term" value="F:catalytic activity"/>
    <property type="evidence" value="ECO:0007669"/>
    <property type="project" value="InterPro"/>
</dbReference>
<evidence type="ECO:0000256" key="3">
    <source>
        <dbReference type="ARBA" id="ARBA00022553"/>
    </source>
</evidence>
<comment type="cofactor">
    <cofactor evidence="1">
        <name>pantetheine 4'-phosphate</name>
        <dbReference type="ChEBI" id="CHEBI:47942"/>
    </cofactor>
</comment>
<feature type="domain" description="Carrier" evidence="5">
    <location>
        <begin position="968"/>
        <end position="1046"/>
    </location>
</feature>
<dbReference type="FunFam" id="3.40.50.980:FF:000001">
    <property type="entry name" value="Non-ribosomal peptide synthetase"/>
    <property type="match status" value="2"/>
</dbReference>
<evidence type="ECO:0000313" key="6">
    <source>
        <dbReference type="EMBL" id="QFR02167.1"/>
    </source>
</evidence>
<dbReference type="InterPro" id="IPR010071">
    <property type="entry name" value="AA_adenyl_dom"/>
</dbReference>
<dbReference type="SMART" id="SM00823">
    <property type="entry name" value="PKS_PP"/>
    <property type="match status" value="2"/>
</dbReference>
<dbReference type="GO" id="GO:0044550">
    <property type="term" value="P:secondary metabolite biosynthetic process"/>
    <property type="evidence" value="ECO:0007669"/>
    <property type="project" value="UniProtKB-ARBA"/>
</dbReference>
<dbReference type="GO" id="GO:0017000">
    <property type="term" value="P:antibiotic biosynthetic process"/>
    <property type="evidence" value="ECO:0007669"/>
    <property type="project" value="UniProtKB-ARBA"/>
</dbReference>
<dbReference type="NCBIfam" id="TIGR01733">
    <property type="entry name" value="AA-adenyl-dom"/>
    <property type="match status" value="2"/>
</dbReference>